<dbReference type="Pfam" id="PF00675">
    <property type="entry name" value="Peptidase_M16"/>
    <property type="match status" value="1"/>
</dbReference>
<keyword evidence="2" id="KW-0645">Protease</keyword>
<keyword evidence="6" id="KW-0732">Signal</keyword>
<evidence type="ECO:0000259" key="7">
    <source>
        <dbReference type="Pfam" id="PF00675"/>
    </source>
</evidence>
<dbReference type="OrthoDB" id="9811314at2"/>
<accession>A0A6I4TIS6</accession>
<comment type="caution">
    <text evidence="9">The sequence shown here is derived from an EMBL/GenBank/DDBJ whole genome shotgun (WGS) entry which is preliminary data.</text>
</comment>
<dbReference type="Pfam" id="PF05193">
    <property type="entry name" value="Peptidase_M16_C"/>
    <property type="match status" value="2"/>
</dbReference>
<dbReference type="InterPro" id="IPR011249">
    <property type="entry name" value="Metalloenz_LuxS/M16"/>
</dbReference>
<evidence type="ECO:0000256" key="3">
    <source>
        <dbReference type="ARBA" id="ARBA00022801"/>
    </source>
</evidence>
<name>A0A6I4TIS6_9SPHN</name>
<feature type="chain" id="PRO_5026144238" evidence="6">
    <location>
        <begin position="28"/>
        <end position="970"/>
    </location>
</feature>
<sequence>MKNPSIRKILVATPLIALTLAGCTTYSDTTAPVASTTATTSSVELGLPARTGLTGWNFPVYDVPADPAVRYGILDNGLKYAILRNETPQDEVVLRMNFDIGWIDEKEGQFNAAHFIEHMAFNGSTNIPEGEMVKLLEREGLKFGADTNASTFFEDTTYKLSLPRNDAELIGTGLMLMREVGSELTFDPEAVNRERGILQSEIQTRNTFNRRFGMAYQNFIAPGTPFATNISHPTESAVTASISAEELRGIYERFYRPDNATLIVVGDVEPDNIEAMVRERFSDWEKPAAPLTETERGAIDFDRPAQAGYFVDPAVNYIVQIDRFAPYERKLSTVAQGRKALQLQLAAMVVNRRLQSLARDPEGSILGGRLATSDFFDRATQSNIQLVAKDGQWREALATAEQEIRRATLHGFTQSELDEALNNLETSLRNGAERQGTRPSQALADGILATVRDERIFALPETRLAGFESVRADLTPEKIHEAFRENFTGSAPLIHIASKQDIEGGEDAILAAYNASSQVAVAAPEETVTAAFAYDDFGAPGSVVADRMVEDLGYRELRFDNNVMLNLKKTDFKDKEILFHVRIGSGELAFGEAEPAASTMLNAISSTAALEAHDLDELQRIFAGRNVRTGMFVANDHFHVPGSTKAEDFLIQMQTAAAFLTAPGYRQEAEAQWKALIPPYIARLDANPQAVAGSAVPRIIANGDVRFGAKSEEVLLGTTLEDLRAAVSPNLANSPIEITVVGDIDEQAIIDAVAQTFGALPERPMELNNFASARLVDFAQDRSKRTLYHSGAADQGMVQVYWPTTDDGDFREEVVGTLAAEALRLRLLETLREELGATYTPIAGLEMSDTFDDFGYLIAAAIVAPENQDLVFETISQIASEMRTSPVDDDLLARALNPQLEKLAKDRRENGYWLGSLEAAQLKSDRLDRVRTYESVLRSVTPADIRAFAQRYLDADQALEIAIVPKPAAE</sequence>
<feature type="domain" description="Peptidase M16 C-terminal" evidence="8">
    <location>
        <begin position="241"/>
        <end position="424"/>
    </location>
</feature>
<evidence type="ECO:0000256" key="6">
    <source>
        <dbReference type="SAM" id="SignalP"/>
    </source>
</evidence>
<gene>
    <name evidence="9" type="ORF">GRI34_01745</name>
</gene>
<dbReference type="GO" id="GO:0046872">
    <property type="term" value="F:metal ion binding"/>
    <property type="evidence" value="ECO:0007669"/>
    <property type="project" value="InterPro"/>
</dbReference>
<comment type="similarity">
    <text evidence="1">Belongs to the peptidase M16 family.</text>
</comment>
<reference evidence="9 10" key="1">
    <citation type="submission" date="2019-12" db="EMBL/GenBank/DDBJ databases">
        <title>Genomic-based taxomic classification of the family Erythrobacteraceae.</title>
        <authorList>
            <person name="Xu L."/>
        </authorList>
    </citation>
    <scope>NUCLEOTIDE SEQUENCE [LARGE SCALE GENOMIC DNA]</scope>
    <source>
        <strain evidence="9 10">JCM 12189</strain>
    </source>
</reference>
<evidence type="ECO:0000256" key="4">
    <source>
        <dbReference type="ARBA" id="ARBA00022833"/>
    </source>
</evidence>
<dbReference type="InterPro" id="IPR007863">
    <property type="entry name" value="Peptidase_M16_C"/>
</dbReference>
<dbReference type="Gene3D" id="3.30.830.10">
    <property type="entry name" value="Metalloenzyme, LuxS/M16 peptidase-like"/>
    <property type="match status" value="4"/>
</dbReference>
<dbReference type="AlphaFoldDB" id="A0A6I4TIS6"/>
<evidence type="ECO:0000256" key="5">
    <source>
        <dbReference type="ARBA" id="ARBA00023049"/>
    </source>
</evidence>
<dbReference type="PROSITE" id="PS51257">
    <property type="entry name" value="PROKAR_LIPOPROTEIN"/>
    <property type="match status" value="1"/>
</dbReference>
<keyword evidence="4" id="KW-0862">Zinc</keyword>
<feature type="domain" description="Peptidase M16 C-terminal" evidence="8">
    <location>
        <begin position="719"/>
        <end position="897"/>
    </location>
</feature>
<dbReference type="InterPro" id="IPR011765">
    <property type="entry name" value="Pept_M16_N"/>
</dbReference>
<protein>
    <submittedName>
        <fullName evidence="9">Insulinase family protein</fullName>
    </submittedName>
</protein>
<evidence type="ECO:0000313" key="9">
    <source>
        <dbReference type="EMBL" id="MXO95139.1"/>
    </source>
</evidence>
<dbReference type="InterPro" id="IPR050626">
    <property type="entry name" value="Peptidase_M16"/>
</dbReference>
<keyword evidence="5" id="KW-0482">Metalloprotease</keyword>
<organism evidence="9 10">
    <name type="scientific">Qipengyuania aquimaris</name>
    <dbReference type="NCBI Taxonomy" id="255984"/>
    <lineage>
        <taxon>Bacteria</taxon>
        <taxon>Pseudomonadati</taxon>
        <taxon>Pseudomonadota</taxon>
        <taxon>Alphaproteobacteria</taxon>
        <taxon>Sphingomonadales</taxon>
        <taxon>Erythrobacteraceae</taxon>
        <taxon>Qipengyuania</taxon>
    </lineage>
</organism>
<dbReference type="GO" id="GO:0006508">
    <property type="term" value="P:proteolysis"/>
    <property type="evidence" value="ECO:0007669"/>
    <property type="project" value="UniProtKB-KW"/>
</dbReference>
<feature type="domain" description="Peptidase M16 N-terminal" evidence="7">
    <location>
        <begin position="82"/>
        <end position="206"/>
    </location>
</feature>
<evidence type="ECO:0000256" key="1">
    <source>
        <dbReference type="ARBA" id="ARBA00007261"/>
    </source>
</evidence>
<evidence type="ECO:0000313" key="10">
    <source>
        <dbReference type="Proteomes" id="UP000432727"/>
    </source>
</evidence>
<dbReference type="PANTHER" id="PTHR43690:SF17">
    <property type="entry name" value="PROTEIN YHJJ"/>
    <property type="match status" value="1"/>
</dbReference>
<evidence type="ECO:0000256" key="2">
    <source>
        <dbReference type="ARBA" id="ARBA00022670"/>
    </source>
</evidence>
<keyword evidence="10" id="KW-1185">Reference proteome</keyword>
<dbReference type="SUPFAM" id="SSF63411">
    <property type="entry name" value="LuxS/MPP-like metallohydrolase"/>
    <property type="match status" value="4"/>
</dbReference>
<dbReference type="PANTHER" id="PTHR43690">
    <property type="entry name" value="NARDILYSIN"/>
    <property type="match status" value="1"/>
</dbReference>
<feature type="signal peptide" evidence="6">
    <location>
        <begin position="1"/>
        <end position="27"/>
    </location>
</feature>
<dbReference type="EMBL" id="WTYI01000001">
    <property type="protein sequence ID" value="MXO95139.1"/>
    <property type="molecule type" value="Genomic_DNA"/>
</dbReference>
<keyword evidence="3" id="KW-0378">Hydrolase</keyword>
<proteinExistence type="inferred from homology"/>
<dbReference type="Proteomes" id="UP000432727">
    <property type="component" value="Unassembled WGS sequence"/>
</dbReference>
<dbReference type="RefSeq" id="WP_160594469.1">
    <property type="nucleotide sequence ID" value="NZ_WTYI01000001.1"/>
</dbReference>
<dbReference type="GO" id="GO:0008237">
    <property type="term" value="F:metallopeptidase activity"/>
    <property type="evidence" value="ECO:0007669"/>
    <property type="project" value="UniProtKB-KW"/>
</dbReference>
<evidence type="ECO:0000259" key="8">
    <source>
        <dbReference type="Pfam" id="PF05193"/>
    </source>
</evidence>